<sequence>MHLTNTKIGLISLCLLMCNACSTQTEPQPRPILCPQSNECGSFSAQIRTNGELAKAYVQAQQHLALCITENQTLKRCITEFNQQDKQ</sequence>
<protein>
    <submittedName>
        <fullName evidence="2">Rz1-like lysis system protein LysC</fullName>
    </submittedName>
</protein>
<organism evidence="2 3">
    <name type="scientific">Avibacterium paragallinarum</name>
    <name type="common">Haemophilus gallinarum</name>
    <dbReference type="NCBI Taxonomy" id="728"/>
    <lineage>
        <taxon>Bacteria</taxon>
        <taxon>Pseudomonadati</taxon>
        <taxon>Pseudomonadota</taxon>
        <taxon>Gammaproteobacteria</taxon>
        <taxon>Pasteurellales</taxon>
        <taxon>Pasteurellaceae</taxon>
        <taxon>Avibacterium</taxon>
    </lineage>
</organism>
<dbReference type="Proteomes" id="UP001352533">
    <property type="component" value="Unassembled WGS sequence"/>
</dbReference>
<evidence type="ECO:0000313" key="3">
    <source>
        <dbReference type="Proteomes" id="UP001352533"/>
    </source>
</evidence>
<evidence type="ECO:0000256" key="1">
    <source>
        <dbReference type="SAM" id="SignalP"/>
    </source>
</evidence>
<dbReference type="InterPro" id="IPR047737">
    <property type="entry name" value="LysC"/>
</dbReference>
<keyword evidence="1" id="KW-0732">Signal</keyword>
<name>A0ABU7QM91_AVIPA</name>
<dbReference type="NCBIfam" id="NF038368">
    <property type="entry name" value="P2_Rz1"/>
    <property type="match status" value="1"/>
</dbReference>
<feature type="signal peptide" evidence="1">
    <location>
        <begin position="1"/>
        <end position="25"/>
    </location>
</feature>
<accession>A0ABU7QM91</accession>
<reference evidence="2 3" key="1">
    <citation type="journal article" date="2022" name="Front. Microbiol.">
        <title>Commensal bacteria contribute to the growth of multidrug-resistant Avibacterium paragallinarum in chickens.</title>
        <authorList>
            <person name="Zhu J."/>
            <person name="Chen Y."/>
            <person name="Wu Y."/>
            <person name="Wang Y."/>
            <person name="Zhu K."/>
        </authorList>
    </citation>
    <scope>NUCLEOTIDE SEQUENCE [LARGE SCALE GENOMIC DNA]</scope>
    <source>
        <strain evidence="2 3">AV12</strain>
    </source>
</reference>
<feature type="chain" id="PRO_5045293813" evidence="1">
    <location>
        <begin position="26"/>
        <end position="87"/>
    </location>
</feature>
<proteinExistence type="predicted"/>
<comment type="caution">
    <text evidence="2">The sequence shown here is derived from an EMBL/GenBank/DDBJ whole genome shotgun (WGS) entry which is preliminary data.</text>
</comment>
<dbReference type="EMBL" id="JAMDKS010000001">
    <property type="protein sequence ID" value="MEE6111749.1"/>
    <property type="molecule type" value="Genomic_DNA"/>
</dbReference>
<keyword evidence="3" id="KW-1185">Reference proteome</keyword>
<gene>
    <name evidence="2" type="primary">lysC</name>
    <name evidence="2" type="ORF">M5S25_00770</name>
</gene>
<dbReference type="RefSeq" id="WP_228516119.1">
    <property type="nucleotide sequence ID" value="NZ_JACEWB010000001.1"/>
</dbReference>
<evidence type="ECO:0000313" key="2">
    <source>
        <dbReference type="EMBL" id="MEE6111749.1"/>
    </source>
</evidence>